<protein>
    <submittedName>
        <fullName evidence="3">4404_t:CDS:1</fullName>
    </submittedName>
</protein>
<dbReference type="InterPro" id="IPR006600">
    <property type="entry name" value="HTH_CenpB_DNA-bd_dom"/>
</dbReference>
<name>A0A9N9CZF8_9GLOM</name>
<keyword evidence="4" id="KW-1185">Reference proteome</keyword>
<dbReference type="OrthoDB" id="2427977at2759"/>
<dbReference type="SUPFAM" id="SSF46689">
    <property type="entry name" value="Homeodomain-like"/>
    <property type="match status" value="1"/>
</dbReference>
<evidence type="ECO:0000259" key="2">
    <source>
        <dbReference type="PROSITE" id="PS51253"/>
    </source>
</evidence>
<organism evidence="3 4">
    <name type="scientific">Diversispora eburnea</name>
    <dbReference type="NCBI Taxonomy" id="1213867"/>
    <lineage>
        <taxon>Eukaryota</taxon>
        <taxon>Fungi</taxon>
        <taxon>Fungi incertae sedis</taxon>
        <taxon>Mucoromycota</taxon>
        <taxon>Glomeromycotina</taxon>
        <taxon>Glomeromycetes</taxon>
        <taxon>Diversisporales</taxon>
        <taxon>Diversisporaceae</taxon>
        <taxon>Diversispora</taxon>
    </lineage>
</organism>
<feature type="non-terminal residue" evidence="3">
    <location>
        <position position="1"/>
    </location>
</feature>
<accession>A0A9N9CZF8</accession>
<sequence>RIAKLLNITDFKASEGWLTNFKRRANLRQFVHHGEANSAPLENIPRF</sequence>
<dbReference type="PROSITE" id="PS51253">
    <property type="entry name" value="HTH_CENPB"/>
    <property type="match status" value="1"/>
</dbReference>
<dbReference type="Proteomes" id="UP000789706">
    <property type="component" value="Unassembled WGS sequence"/>
</dbReference>
<evidence type="ECO:0000313" key="4">
    <source>
        <dbReference type="Proteomes" id="UP000789706"/>
    </source>
</evidence>
<evidence type="ECO:0000313" key="3">
    <source>
        <dbReference type="EMBL" id="CAG8617558.1"/>
    </source>
</evidence>
<dbReference type="Gene3D" id="1.10.10.60">
    <property type="entry name" value="Homeodomain-like"/>
    <property type="match status" value="1"/>
</dbReference>
<dbReference type="Pfam" id="PF03221">
    <property type="entry name" value="HTH_Tnp_Tc5"/>
    <property type="match status" value="1"/>
</dbReference>
<dbReference type="InterPro" id="IPR009057">
    <property type="entry name" value="Homeodomain-like_sf"/>
</dbReference>
<dbReference type="AlphaFoldDB" id="A0A9N9CZF8"/>
<dbReference type="EMBL" id="CAJVPK010002733">
    <property type="protein sequence ID" value="CAG8617558.1"/>
    <property type="molecule type" value="Genomic_DNA"/>
</dbReference>
<comment type="caution">
    <text evidence="3">The sequence shown here is derived from an EMBL/GenBank/DDBJ whole genome shotgun (WGS) entry which is preliminary data.</text>
</comment>
<evidence type="ECO:0000256" key="1">
    <source>
        <dbReference type="ARBA" id="ARBA00023125"/>
    </source>
</evidence>
<feature type="domain" description="HTH CENPB-type" evidence="2">
    <location>
        <begin position="1"/>
        <end position="31"/>
    </location>
</feature>
<gene>
    <name evidence="3" type="ORF">DEBURN_LOCUS10232</name>
</gene>
<keyword evidence="1" id="KW-0238">DNA-binding</keyword>
<reference evidence="3" key="1">
    <citation type="submission" date="2021-06" db="EMBL/GenBank/DDBJ databases">
        <authorList>
            <person name="Kallberg Y."/>
            <person name="Tangrot J."/>
            <person name="Rosling A."/>
        </authorList>
    </citation>
    <scope>NUCLEOTIDE SEQUENCE</scope>
    <source>
        <strain evidence="3">AZ414A</strain>
    </source>
</reference>
<dbReference type="GO" id="GO:0003677">
    <property type="term" value="F:DNA binding"/>
    <property type="evidence" value="ECO:0007669"/>
    <property type="project" value="UniProtKB-KW"/>
</dbReference>
<proteinExistence type="predicted"/>